<keyword evidence="3 7" id="KW-0819">tRNA processing</keyword>
<keyword evidence="11" id="KW-1185">Reference proteome</keyword>
<evidence type="ECO:0000256" key="6">
    <source>
        <dbReference type="ARBA" id="ARBA00048117"/>
    </source>
</evidence>
<dbReference type="STRING" id="1569628.A0A316UP74"/>
<comment type="function">
    <text evidence="7">Required for the formation of a threonylcarbamoyl group on adenosine at position 37 (t(6)A37) in mitochondrial tRNAs that read codons beginning with adenine. Probably involved in the transfer of the threonylcarbamoyl moiety of threonylcarbamoyl-AMP (TC-AMP) to the N6 group of A37. Involved in mitochondrial genome maintenance.</text>
</comment>
<comment type="subcellular location">
    <subcellularLocation>
        <location evidence="7">Mitochondrion</location>
    </subcellularLocation>
</comment>
<reference evidence="10 11" key="1">
    <citation type="journal article" date="2018" name="Mol. Biol. Evol.">
        <title>Broad Genomic Sampling Reveals a Smut Pathogenic Ancestry of the Fungal Clade Ustilaginomycotina.</title>
        <authorList>
            <person name="Kijpornyongpan T."/>
            <person name="Mondo S.J."/>
            <person name="Barry K."/>
            <person name="Sandor L."/>
            <person name="Lee J."/>
            <person name="Lipzen A."/>
            <person name="Pangilinan J."/>
            <person name="LaButti K."/>
            <person name="Hainaut M."/>
            <person name="Henrissat B."/>
            <person name="Grigoriev I.V."/>
            <person name="Spatafora J.W."/>
            <person name="Aime M.C."/>
        </authorList>
    </citation>
    <scope>NUCLEOTIDE SEQUENCE [LARGE SCALE GENOMIC DNA]</scope>
    <source>
        <strain evidence="10 11">MCA 5214</strain>
    </source>
</reference>
<keyword evidence="10" id="KW-0378">Hydrolase</keyword>
<evidence type="ECO:0000256" key="3">
    <source>
        <dbReference type="ARBA" id="ARBA00022694"/>
    </source>
</evidence>
<dbReference type="InterPro" id="IPR017861">
    <property type="entry name" value="KAE1/TsaD"/>
</dbReference>
<dbReference type="GO" id="GO:0005739">
    <property type="term" value="C:mitochondrion"/>
    <property type="evidence" value="ECO:0007669"/>
    <property type="project" value="UniProtKB-SubCell"/>
</dbReference>
<dbReference type="OrthoDB" id="10259622at2759"/>
<dbReference type="GO" id="GO:0006508">
    <property type="term" value="P:proteolysis"/>
    <property type="evidence" value="ECO:0007669"/>
    <property type="project" value="UniProtKB-KW"/>
</dbReference>
<dbReference type="HAMAP" id="MF_01445">
    <property type="entry name" value="TsaD"/>
    <property type="match status" value="1"/>
</dbReference>
<comment type="catalytic activity">
    <reaction evidence="6 7">
        <text>L-threonylcarbamoyladenylate + adenosine(37) in tRNA = N(6)-L-threonylcarbamoyladenosine(37) in tRNA + AMP + H(+)</text>
        <dbReference type="Rhea" id="RHEA:37059"/>
        <dbReference type="Rhea" id="RHEA-COMP:10162"/>
        <dbReference type="Rhea" id="RHEA-COMP:10163"/>
        <dbReference type="ChEBI" id="CHEBI:15378"/>
        <dbReference type="ChEBI" id="CHEBI:73682"/>
        <dbReference type="ChEBI" id="CHEBI:74411"/>
        <dbReference type="ChEBI" id="CHEBI:74418"/>
        <dbReference type="ChEBI" id="CHEBI:456215"/>
        <dbReference type="EC" id="2.3.1.234"/>
    </reaction>
</comment>
<evidence type="ECO:0000256" key="7">
    <source>
        <dbReference type="HAMAP-Rule" id="MF_03179"/>
    </source>
</evidence>
<keyword evidence="10" id="KW-0645">Protease</keyword>
<keyword evidence="5 7" id="KW-0012">Acyltransferase</keyword>
<dbReference type="GO" id="GO:0046872">
    <property type="term" value="F:metal ion binding"/>
    <property type="evidence" value="ECO:0007669"/>
    <property type="project" value="UniProtKB-KW"/>
</dbReference>
<comment type="cofactor">
    <cofactor evidence="7">
        <name>a divalent metal cation</name>
        <dbReference type="ChEBI" id="CHEBI:60240"/>
    </cofactor>
    <text evidence="7">Binds 1 divalent metal cation per subunit.</text>
</comment>
<dbReference type="SUPFAM" id="SSF53067">
    <property type="entry name" value="Actin-like ATPase domain"/>
    <property type="match status" value="2"/>
</dbReference>
<dbReference type="Pfam" id="PF00814">
    <property type="entry name" value="TsaD"/>
    <property type="match status" value="1"/>
</dbReference>
<evidence type="ECO:0000259" key="9">
    <source>
        <dbReference type="Pfam" id="PF00814"/>
    </source>
</evidence>
<dbReference type="Gene3D" id="3.30.420.40">
    <property type="match status" value="2"/>
</dbReference>
<dbReference type="EC" id="2.3.1.234" evidence="1"/>
<evidence type="ECO:0000313" key="10">
    <source>
        <dbReference type="EMBL" id="PWN26764.1"/>
    </source>
</evidence>
<keyword evidence="2 7" id="KW-0808">Transferase</keyword>
<dbReference type="GO" id="GO:0061711">
    <property type="term" value="F:tRNA N(6)-L-threonylcarbamoyladenine synthase activity"/>
    <property type="evidence" value="ECO:0007669"/>
    <property type="project" value="UniProtKB-EC"/>
</dbReference>
<dbReference type="InterPro" id="IPR017860">
    <property type="entry name" value="Peptidase_M22_CS"/>
</dbReference>
<dbReference type="PROSITE" id="PS01016">
    <property type="entry name" value="GLYCOPROTEASE"/>
    <property type="match status" value="1"/>
</dbReference>
<evidence type="ECO:0000313" key="11">
    <source>
        <dbReference type="Proteomes" id="UP000245884"/>
    </source>
</evidence>
<dbReference type="Proteomes" id="UP000245884">
    <property type="component" value="Unassembled WGS sequence"/>
</dbReference>
<dbReference type="PANTHER" id="PTHR11735:SF6">
    <property type="entry name" value="TRNA N6-ADENOSINE THREONYLCARBAMOYLTRANSFERASE, MITOCHONDRIAL"/>
    <property type="match status" value="1"/>
</dbReference>
<evidence type="ECO:0000256" key="5">
    <source>
        <dbReference type="ARBA" id="ARBA00023315"/>
    </source>
</evidence>
<protein>
    <recommendedName>
        <fullName evidence="1">N(6)-L-threonylcarbamoyladenine synthase</fullName>
        <ecNumber evidence="1">2.3.1.234</ecNumber>
    </recommendedName>
</protein>
<proteinExistence type="inferred from homology"/>
<dbReference type="AlphaFoldDB" id="A0A316UP74"/>
<keyword evidence="7" id="KW-0496">Mitochondrion</keyword>
<dbReference type="EMBL" id="KZ819670">
    <property type="protein sequence ID" value="PWN26764.1"/>
    <property type="molecule type" value="Genomic_DNA"/>
</dbReference>
<dbReference type="NCBIfam" id="TIGR00329">
    <property type="entry name" value="gcp_kae1"/>
    <property type="match status" value="1"/>
</dbReference>
<comment type="subunit">
    <text evidence="7">Homodimer.</text>
</comment>
<gene>
    <name evidence="10" type="ORF">BDZ90DRAFT_232878</name>
</gene>
<dbReference type="RefSeq" id="XP_025361376.1">
    <property type="nucleotide sequence ID" value="XM_025506421.1"/>
</dbReference>
<keyword evidence="4 7" id="KW-0479">Metal-binding</keyword>
<sequence length="446" mass="47361">MLKSGARCASLAGPSRMSTRRLTTSSPLWVNERGERLILGIETSCDDSCAAIVAAPQSYSANSIASTSKLTLDGPFPTPSSHKPGPRLLTSIVKRQDHGATSGIHPLVAQHNHMASLPYAIRECLSKGNISPDGREVDAIAVTQGPGMNGCLSVGLTAAKTLAAAWGKPLIPVHHMEAHALTPFLTEAEKGGETALPLTFPFLTLLLSGGHTMLVLASGVGSYTILASTSDDSIGDAFDKAARLLAIPTDWMRNSPGASLEAFAASRSEEGEEIGAAALKPLMKHSPFAKRPEFSYSGLKSALKTRMQQLGDGEAPIATRRAIAALFQSTAIDQVIDKVRLALDPNEACDAVWSRESLSALREVRHLVVSGGVASNGELRRRLGEVWSQAEGKYLVFPPLALCVDNAAMIAHVGTLRYLDTLAGGEERQRQAFGALPRSKWSLEDL</sequence>
<dbReference type="InterPro" id="IPR000905">
    <property type="entry name" value="Gcp-like_dom"/>
</dbReference>
<feature type="region of interest" description="Disordered" evidence="8">
    <location>
        <begin position="1"/>
        <end position="23"/>
    </location>
</feature>
<dbReference type="InterPro" id="IPR022450">
    <property type="entry name" value="TsaD"/>
</dbReference>
<dbReference type="GeneID" id="37028244"/>
<dbReference type="PANTHER" id="PTHR11735">
    <property type="entry name" value="TRNA N6-ADENOSINE THREONYLCARBAMOYLTRANSFERASE"/>
    <property type="match status" value="1"/>
</dbReference>
<evidence type="ECO:0000256" key="4">
    <source>
        <dbReference type="ARBA" id="ARBA00022723"/>
    </source>
</evidence>
<evidence type="ECO:0000256" key="2">
    <source>
        <dbReference type="ARBA" id="ARBA00022679"/>
    </source>
</evidence>
<evidence type="ECO:0000256" key="8">
    <source>
        <dbReference type="SAM" id="MobiDB-lite"/>
    </source>
</evidence>
<organism evidence="10 11">
    <name type="scientific">Jaminaea rosea</name>
    <dbReference type="NCBI Taxonomy" id="1569628"/>
    <lineage>
        <taxon>Eukaryota</taxon>
        <taxon>Fungi</taxon>
        <taxon>Dikarya</taxon>
        <taxon>Basidiomycota</taxon>
        <taxon>Ustilaginomycotina</taxon>
        <taxon>Exobasidiomycetes</taxon>
        <taxon>Microstromatales</taxon>
        <taxon>Microstromatales incertae sedis</taxon>
        <taxon>Jaminaea</taxon>
    </lineage>
</organism>
<comment type="similarity">
    <text evidence="7">Belongs to the KAE1 / TsaD family.</text>
</comment>
<accession>A0A316UP74</accession>
<dbReference type="GO" id="GO:0008233">
    <property type="term" value="F:peptidase activity"/>
    <property type="evidence" value="ECO:0007669"/>
    <property type="project" value="UniProtKB-KW"/>
</dbReference>
<name>A0A316UP74_9BASI</name>
<dbReference type="InterPro" id="IPR043129">
    <property type="entry name" value="ATPase_NBD"/>
</dbReference>
<dbReference type="GO" id="GO:0072670">
    <property type="term" value="P:mitochondrial tRNA threonylcarbamoyladenosine modification"/>
    <property type="evidence" value="ECO:0007669"/>
    <property type="project" value="TreeGrafter"/>
</dbReference>
<evidence type="ECO:0000256" key="1">
    <source>
        <dbReference type="ARBA" id="ARBA00012156"/>
    </source>
</evidence>
<feature type="domain" description="Gcp-like" evidence="9">
    <location>
        <begin position="89"/>
        <end position="411"/>
    </location>
</feature>